<sequence>MFLRVATAAAAGLAPARPLARAASTTAVYPYSKLAIIPPTPPGDTPASLKKGKGLLAYLQQTIPSSEKQQLLATLFSRRSPQRLLPGSVLTVELTHAPHTFSGILLSVRRRGPDTSFTLRNVIARTGVEMQFFVNSPHVKAIKVLRRASHKHPDIIQRIHRAKLNFLRHNPERMAAFAGGIKLN</sequence>
<comment type="caution">
    <text evidence="1">The sequence shown here is derived from an EMBL/GenBank/DDBJ whole genome shotgun (WGS) entry which is preliminary data.</text>
</comment>
<evidence type="ECO:0000313" key="1">
    <source>
        <dbReference type="EMBL" id="KAI0027519.1"/>
    </source>
</evidence>
<gene>
    <name evidence="1" type="ORF">K488DRAFT_90763</name>
</gene>
<reference evidence="1" key="1">
    <citation type="submission" date="2021-02" db="EMBL/GenBank/DDBJ databases">
        <authorList>
            <consortium name="DOE Joint Genome Institute"/>
            <person name="Ahrendt S."/>
            <person name="Looney B.P."/>
            <person name="Miyauchi S."/>
            <person name="Morin E."/>
            <person name="Drula E."/>
            <person name="Courty P.E."/>
            <person name="Chicoki N."/>
            <person name="Fauchery L."/>
            <person name="Kohler A."/>
            <person name="Kuo A."/>
            <person name="Labutti K."/>
            <person name="Pangilinan J."/>
            <person name="Lipzen A."/>
            <person name="Riley R."/>
            <person name="Andreopoulos W."/>
            <person name="He G."/>
            <person name="Johnson J."/>
            <person name="Barry K.W."/>
            <person name="Grigoriev I.V."/>
            <person name="Nagy L."/>
            <person name="Hibbett D."/>
            <person name="Henrissat B."/>
            <person name="Matheny P.B."/>
            <person name="Labbe J."/>
            <person name="Martin F."/>
        </authorList>
    </citation>
    <scope>NUCLEOTIDE SEQUENCE</scope>
    <source>
        <strain evidence="1">EC-137</strain>
    </source>
</reference>
<reference evidence="1" key="2">
    <citation type="journal article" date="2022" name="New Phytol.">
        <title>Evolutionary transition to the ectomycorrhizal habit in the genomes of a hyperdiverse lineage of mushroom-forming fungi.</title>
        <authorList>
            <person name="Looney B."/>
            <person name="Miyauchi S."/>
            <person name="Morin E."/>
            <person name="Drula E."/>
            <person name="Courty P.E."/>
            <person name="Kohler A."/>
            <person name="Kuo A."/>
            <person name="LaButti K."/>
            <person name="Pangilinan J."/>
            <person name="Lipzen A."/>
            <person name="Riley R."/>
            <person name="Andreopoulos W."/>
            <person name="He G."/>
            <person name="Johnson J."/>
            <person name="Nolan M."/>
            <person name="Tritt A."/>
            <person name="Barry K.W."/>
            <person name="Grigoriev I.V."/>
            <person name="Nagy L.G."/>
            <person name="Hibbett D."/>
            <person name="Henrissat B."/>
            <person name="Matheny P.B."/>
            <person name="Labbe J."/>
            <person name="Martin F.M."/>
        </authorList>
    </citation>
    <scope>NUCLEOTIDE SEQUENCE</scope>
    <source>
        <strain evidence="1">EC-137</strain>
    </source>
</reference>
<accession>A0ACB8Q6R9</accession>
<evidence type="ECO:0000313" key="2">
    <source>
        <dbReference type="Proteomes" id="UP000814128"/>
    </source>
</evidence>
<dbReference type="Proteomes" id="UP000814128">
    <property type="component" value="Unassembled WGS sequence"/>
</dbReference>
<protein>
    <submittedName>
        <fullName evidence="1">Translation protein SH3-like domain-containing protein</fullName>
    </submittedName>
</protein>
<keyword evidence="2" id="KW-1185">Reference proteome</keyword>
<proteinExistence type="predicted"/>
<organism evidence="1 2">
    <name type="scientific">Vararia minispora EC-137</name>
    <dbReference type="NCBI Taxonomy" id="1314806"/>
    <lineage>
        <taxon>Eukaryota</taxon>
        <taxon>Fungi</taxon>
        <taxon>Dikarya</taxon>
        <taxon>Basidiomycota</taxon>
        <taxon>Agaricomycotina</taxon>
        <taxon>Agaricomycetes</taxon>
        <taxon>Russulales</taxon>
        <taxon>Lachnocladiaceae</taxon>
        <taxon>Vararia</taxon>
    </lineage>
</organism>
<name>A0ACB8Q6R9_9AGAM</name>
<dbReference type="EMBL" id="MU273887">
    <property type="protein sequence ID" value="KAI0027519.1"/>
    <property type="molecule type" value="Genomic_DNA"/>
</dbReference>